<sequence length="229" mass="26607">MREEDFGIDQGQAVFNYDLESLQSDDYYEAESRFSETDGSSQDVSQQQYSSEMLSRSDSVMLERRVVAVIGEEHCSPCKRTFLMARNVFQLGLSCNIHVTDEEGKLVYQVDRWGVRPGQKRVIRDASGRILVRLNCKTHWKAEWVAYTDNDSETTEIFKVTPRPSVELRRKCKVCVTRSVAENLEKKIFEIKKNSCFARNYTVFHGETIIAEVRFFFLASSTFYWLLQT</sequence>
<evidence type="ECO:0000313" key="1">
    <source>
        <dbReference type="EMBL" id="KAJ7528008.1"/>
    </source>
</evidence>
<name>A0ACC2BE46_DIPCM</name>
<evidence type="ECO:0000313" key="2">
    <source>
        <dbReference type="Proteomes" id="UP001162992"/>
    </source>
</evidence>
<proteinExistence type="predicted"/>
<dbReference type="Proteomes" id="UP001162992">
    <property type="component" value="Chromosome 16"/>
</dbReference>
<organism evidence="1 2">
    <name type="scientific">Diphasiastrum complanatum</name>
    <name type="common">Issler's clubmoss</name>
    <name type="synonym">Lycopodium complanatum</name>
    <dbReference type="NCBI Taxonomy" id="34168"/>
    <lineage>
        <taxon>Eukaryota</taxon>
        <taxon>Viridiplantae</taxon>
        <taxon>Streptophyta</taxon>
        <taxon>Embryophyta</taxon>
        <taxon>Tracheophyta</taxon>
        <taxon>Lycopodiopsida</taxon>
        <taxon>Lycopodiales</taxon>
        <taxon>Lycopodiaceae</taxon>
        <taxon>Lycopodioideae</taxon>
        <taxon>Diphasiastrum</taxon>
    </lineage>
</organism>
<dbReference type="EMBL" id="CM055107">
    <property type="protein sequence ID" value="KAJ7528008.1"/>
    <property type="molecule type" value="Genomic_DNA"/>
</dbReference>
<comment type="caution">
    <text evidence="1">The sequence shown here is derived from an EMBL/GenBank/DDBJ whole genome shotgun (WGS) entry which is preliminary data.</text>
</comment>
<reference evidence="2" key="1">
    <citation type="journal article" date="2024" name="Proc. Natl. Acad. Sci. U.S.A.">
        <title>Extraordinary preservation of gene collinearity over three hundred million years revealed in homosporous lycophytes.</title>
        <authorList>
            <person name="Li C."/>
            <person name="Wickell D."/>
            <person name="Kuo L.Y."/>
            <person name="Chen X."/>
            <person name="Nie B."/>
            <person name="Liao X."/>
            <person name="Peng D."/>
            <person name="Ji J."/>
            <person name="Jenkins J."/>
            <person name="Williams M."/>
            <person name="Shu S."/>
            <person name="Plott C."/>
            <person name="Barry K."/>
            <person name="Rajasekar S."/>
            <person name="Grimwood J."/>
            <person name="Han X."/>
            <person name="Sun S."/>
            <person name="Hou Z."/>
            <person name="He W."/>
            <person name="Dai G."/>
            <person name="Sun C."/>
            <person name="Schmutz J."/>
            <person name="Leebens-Mack J.H."/>
            <person name="Li F.W."/>
            <person name="Wang L."/>
        </authorList>
    </citation>
    <scope>NUCLEOTIDE SEQUENCE [LARGE SCALE GENOMIC DNA]</scope>
    <source>
        <strain evidence="2">cv. PW_Plant_1</strain>
    </source>
</reference>
<keyword evidence="2" id="KW-1185">Reference proteome</keyword>
<protein>
    <submittedName>
        <fullName evidence="1">Uncharacterized protein</fullName>
    </submittedName>
</protein>
<accession>A0ACC2BE46</accession>
<gene>
    <name evidence="1" type="ORF">O6H91_16G080000</name>
</gene>